<evidence type="ECO:0000256" key="4">
    <source>
        <dbReference type="ARBA" id="ARBA00022454"/>
    </source>
</evidence>
<keyword evidence="5" id="KW-0238">DNA-binding</keyword>
<name>A0A443RBR7_9ACAR</name>
<dbReference type="Pfam" id="PF00125">
    <property type="entry name" value="Histone"/>
    <property type="match status" value="1"/>
</dbReference>
<accession>A0A443RBR7</accession>
<dbReference type="GO" id="GO:0003677">
    <property type="term" value="F:DNA binding"/>
    <property type="evidence" value="ECO:0007669"/>
    <property type="project" value="UniProtKB-KW"/>
</dbReference>
<evidence type="ECO:0000313" key="11">
    <source>
        <dbReference type="Proteomes" id="UP000285301"/>
    </source>
</evidence>
<proteinExistence type="inferred from homology"/>
<dbReference type="SMART" id="SM00428">
    <property type="entry name" value="H3"/>
    <property type="match status" value="1"/>
</dbReference>
<evidence type="ECO:0000256" key="1">
    <source>
        <dbReference type="ARBA" id="ARBA00004123"/>
    </source>
</evidence>
<dbReference type="InterPro" id="IPR009072">
    <property type="entry name" value="Histone-fold"/>
</dbReference>
<dbReference type="GO" id="GO:0000786">
    <property type="term" value="C:nucleosome"/>
    <property type="evidence" value="ECO:0007669"/>
    <property type="project" value="UniProtKB-KW"/>
</dbReference>
<dbReference type="InterPro" id="IPR007125">
    <property type="entry name" value="H2A/H2B/H3"/>
</dbReference>
<evidence type="ECO:0000313" key="10">
    <source>
        <dbReference type="EMBL" id="RWS12700.1"/>
    </source>
</evidence>
<protein>
    <submittedName>
        <fullName evidence="10">Histone H3-like protein</fullName>
    </submittedName>
</protein>
<feature type="compositionally biased region" description="Polar residues" evidence="8">
    <location>
        <begin position="122"/>
        <end position="131"/>
    </location>
</feature>
<dbReference type="CDD" id="cd22911">
    <property type="entry name" value="HFD_H3"/>
    <property type="match status" value="1"/>
</dbReference>
<comment type="caution">
    <text evidence="10">The sequence shown here is derived from an EMBL/GenBank/DDBJ whole genome shotgun (WGS) entry which is preliminary data.</text>
</comment>
<dbReference type="InterPro" id="IPR000164">
    <property type="entry name" value="Histone_H3/CENP-A"/>
</dbReference>
<evidence type="ECO:0000256" key="6">
    <source>
        <dbReference type="ARBA" id="ARBA00023242"/>
    </source>
</evidence>
<keyword evidence="11" id="KW-1185">Reference proteome</keyword>
<dbReference type="STRING" id="1965070.A0A443RBR7"/>
<evidence type="ECO:0000256" key="5">
    <source>
        <dbReference type="ARBA" id="ARBA00023125"/>
    </source>
</evidence>
<sequence length="269" mass="31573">MENDNLQQIENVVEVENYLKRIKELLQKKTEEDKNEQETEKRSMYYTSQEEASENSTHKSSTTVGSQESERSKFQNDQNEQPLEQQVVNSEIHQKLPTHPITDLESGSSHRKSKKPERIPCSRQTPQPKQQRNGKKIRMRAKPRPKKKSVFNLKKTSSEKHEPRYKPGMLALREIRYYRRNTDLLIPKIRFQRLVRKIALIFKLVASNELRFQTTAVLALQEAAEDFLVNLFEDSNLCAIHAKRVTVMPKDMQLACRIRGRNNIYEPIL</sequence>
<dbReference type="GO" id="GO:0030527">
    <property type="term" value="F:structural constituent of chromatin"/>
    <property type="evidence" value="ECO:0007669"/>
    <property type="project" value="InterPro"/>
</dbReference>
<dbReference type="FunFam" id="1.10.20.10:FF:000085">
    <property type="entry name" value="Histone H3.2"/>
    <property type="match status" value="1"/>
</dbReference>
<reference evidence="10 11" key="1">
    <citation type="journal article" date="2018" name="Gigascience">
        <title>Genomes of trombidid mites reveal novel predicted allergens and laterally-transferred genes associated with secondary metabolism.</title>
        <authorList>
            <person name="Dong X."/>
            <person name="Chaisiri K."/>
            <person name="Xia D."/>
            <person name="Armstrong S.D."/>
            <person name="Fang Y."/>
            <person name="Donnelly M.J."/>
            <person name="Kadowaki T."/>
            <person name="McGarry J.W."/>
            <person name="Darby A.C."/>
            <person name="Makepeace B.L."/>
        </authorList>
    </citation>
    <scope>NUCLEOTIDE SEQUENCE [LARGE SCALE GENOMIC DNA]</scope>
    <source>
        <strain evidence="10">UoL-WK</strain>
    </source>
</reference>
<dbReference type="SUPFAM" id="SSF47113">
    <property type="entry name" value="Histone-fold"/>
    <property type="match status" value="1"/>
</dbReference>
<dbReference type="AlphaFoldDB" id="A0A443RBR7"/>
<dbReference type="Proteomes" id="UP000285301">
    <property type="component" value="Unassembled WGS sequence"/>
</dbReference>
<evidence type="ECO:0000256" key="7">
    <source>
        <dbReference type="ARBA" id="ARBA00023269"/>
    </source>
</evidence>
<evidence type="ECO:0000259" key="9">
    <source>
        <dbReference type="Pfam" id="PF00125"/>
    </source>
</evidence>
<feature type="compositionally biased region" description="Basic residues" evidence="8">
    <location>
        <begin position="132"/>
        <end position="149"/>
    </location>
</feature>
<feature type="compositionally biased region" description="Polar residues" evidence="8">
    <location>
        <begin position="75"/>
        <end position="91"/>
    </location>
</feature>
<dbReference type="PANTHER" id="PTHR45810:SF1">
    <property type="entry name" value="HISTONE H3-LIKE CENTROMERIC PROTEIN A"/>
    <property type="match status" value="1"/>
</dbReference>
<dbReference type="PANTHER" id="PTHR45810">
    <property type="entry name" value="HISTONE H3.2"/>
    <property type="match status" value="1"/>
</dbReference>
<feature type="region of interest" description="Disordered" evidence="8">
    <location>
        <begin position="25"/>
        <end position="163"/>
    </location>
</feature>
<organism evidence="10 11">
    <name type="scientific">Dinothrombium tinctorium</name>
    <dbReference type="NCBI Taxonomy" id="1965070"/>
    <lineage>
        <taxon>Eukaryota</taxon>
        <taxon>Metazoa</taxon>
        <taxon>Ecdysozoa</taxon>
        <taxon>Arthropoda</taxon>
        <taxon>Chelicerata</taxon>
        <taxon>Arachnida</taxon>
        <taxon>Acari</taxon>
        <taxon>Acariformes</taxon>
        <taxon>Trombidiformes</taxon>
        <taxon>Prostigmata</taxon>
        <taxon>Anystina</taxon>
        <taxon>Parasitengona</taxon>
        <taxon>Trombidioidea</taxon>
        <taxon>Trombidiidae</taxon>
        <taxon>Dinothrombium</taxon>
    </lineage>
</organism>
<keyword evidence="6" id="KW-0539">Nucleus</keyword>
<comment type="similarity">
    <text evidence="3">Belongs to the histone H3 family.</text>
</comment>
<evidence type="ECO:0000256" key="2">
    <source>
        <dbReference type="ARBA" id="ARBA00004286"/>
    </source>
</evidence>
<feature type="domain" description="Core Histone H2A/H2B/H3" evidence="9">
    <location>
        <begin position="168"/>
        <end position="258"/>
    </location>
</feature>
<evidence type="ECO:0000256" key="3">
    <source>
        <dbReference type="ARBA" id="ARBA00010343"/>
    </source>
</evidence>
<keyword evidence="4" id="KW-0158">Chromosome</keyword>
<dbReference type="GO" id="GO:0005634">
    <property type="term" value="C:nucleus"/>
    <property type="evidence" value="ECO:0007669"/>
    <property type="project" value="UniProtKB-SubCell"/>
</dbReference>
<comment type="subcellular location">
    <subcellularLocation>
        <location evidence="2">Chromosome</location>
    </subcellularLocation>
    <subcellularLocation>
        <location evidence="1">Nucleus</location>
    </subcellularLocation>
</comment>
<dbReference type="GO" id="GO:0046982">
    <property type="term" value="F:protein heterodimerization activity"/>
    <property type="evidence" value="ECO:0007669"/>
    <property type="project" value="InterPro"/>
</dbReference>
<dbReference type="EMBL" id="NCKU01001225">
    <property type="protein sequence ID" value="RWS12700.1"/>
    <property type="molecule type" value="Genomic_DNA"/>
</dbReference>
<evidence type="ECO:0000256" key="8">
    <source>
        <dbReference type="SAM" id="MobiDB-lite"/>
    </source>
</evidence>
<feature type="compositionally biased region" description="Basic and acidic residues" evidence="8">
    <location>
        <begin position="25"/>
        <end position="43"/>
    </location>
</feature>
<feature type="compositionally biased region" description="Polar residues" evidence="8">
    <location>
        <begin position="45"/>
        <end position="67"/>
    </location>
</feature>
<keyword evidence="7" id="KW-0544">Nucleosome core</keyword>
<dbReference type="OrthoDB" id="420022at2759"/>
<dbReference type="Gene3D" id="1.10.20.10">
    <property type="entry name" value="Histone, subunit A"/>
    <property type="match status" value="1"/>
</dbReference>
<gene>
    <name evidence="10" type="ORF">B4U79_13252</name>
</gene>